<feature type="region of interest" description="Disordered" evidence="4">
    <location>
        <begin position="1"/>
        <end position="62"/>
    </location>
</feature>
<evidence type="ECO:0000313" key="6">
    <source>
        <dbReference type="EMBL" id="NNG34466.1"/>
    </source>
</evidence>
<keyword evidence="2" id="KW-0328">Glycosyltransferase</keyword>
<dbReference type="GO" id="GO:0004582">
    <property type="term" value="F:dolichyl-phosphate beta-D-mannosyltransferase activity"/>
    <property type="evidence" value="ECO:0007669"/>
    <property type="project" value="InterPro"/>
</dbReference>
<feature type="domain" description="Glycosyltransferase 2-like" evidence="5">
    <location>
        <begin position="68"/>
        <end position="232"/>
    </location>
</feature>
<proteinExistence type="inferred from homology"/>
<dbReference type="FunFam" id="3.90.550.10:FF:000122">
    <property type="entry name" value="Dolichol-phosphate mannosyltransferase subunit 1"/>
    <property type="match status" value="1"/>
</dbReference>
<protein>
    <submittedName>
        <fullName evidence="6">Polyprenol monophosphomannose synthase</fullName>
    </submittedName>
</protein>
<dbReference type="GO" id="GO:0016020">
    <property type="term" value="C:membrane"/>
    <property type="evidence" value="ECO:0007669"/>
    <property type="project" value="GOC"/>
</dbReference>
<dbReference type="InterPro" id="IPR029044">
    <property type="entry name" value="Nucleotide-diphossugar_trans"/>
</dbReference>
<feature type="compositionally biased region" description="Polar residues" evidence="4">
    <location>
        <begin position="26"/>
        <end position="38"/>
    </location>
</feature>
<reference evidence="6 7" key="1">
    <citation type="submission" date="2020-05" db="EMBL/GenBank/DDBJ databases">
        <title>Nakamurella sp. DB0629 isolated from air conditioner.</title>
        <authorList>
            <person name="Kim D.H."/>
            <person name="Kim D.-U."/>
        </authorList>
    </citation>
    <scope>NUCLEOTIDE SEQUENCE [LARGE SCALE GENOMIC DNA]</scope>
    <source>
        <strain evidence="6 7">DB0629</strain>
    </source>
</reference>
<evidence type="ECO:0000256" key="2">
    <source>
        <dbReference type="ARBA" id="ARBA00022676"/>
    </source>
</evidence>
<dbReference type="GO" id="GO:0009247">
    <property type="term" value="P:glycolipid biosynthetic process"/>
    <property type="evidence" value="ECO:0007669"/>
    <property type="project" value="TreeGrafter"/>
</dbReference>
<dbReference type="InterPro" id="IPR039528">
    <property type="entry name" value="DPM1-like"/>
</dbReference>
<dbReference type="CDD" id="cd06442">
    <property type="entry name" value="DPM1_like"/>
    <property type="match status" value="1"/>
</dbReference>
<comment type="caution">
    <text evidence="6">The sequence shown here is derived from an EMBL/GenBank/DDBJ whole genome shotgun (WGS) entry which is preliminary data.</text>
</comment>
<sequence length="317" mass="33612">MAAHRGGAAGAAGAVAGRPAAEALRTGSTGPANASTGAGQEPESRYATGGFRPVSSSPSAAPSDSVLVVIPTYNEAENLPRIVERLRAAVPDADLLVVDDSSPDGTGEIADKLAGADDAVKVLHRAGKEGLGRAYIAGFRWGLNHGYDVLVEMDADGSHAPEQLPRLLGAGRYADLVIGSRYVPGGGLVNWPWQRELLSKAANLYVRMALGLPVRDATAGYRAYSAEVLRELDLDTIESHGYCFQVDLTMRTIDSGFGVTEVPITFTEREVGESKMSGGVISESFTKIGIWGVRRRLRQLGNLGKRAVGLLRRRSDR</sequence>
<feature type="compositionally biased region" description="Low complexity" evidence="4">
    <location>
        <begin position="1"/>
        <end position="23"/>
    </location>
</feature>
<comment type="similarity">
    <text evidence="1">Belongs to the glycosyltransferase 2 family.</text>
</comment>
<evidence type="ECO:0000256" key="3">
    <source>
        <dbReference type="ARBA" id="ARBA00022679"/>
    </source>
</evidence>
<accession>A0A849A478</accession>
<evidence type="ECO:0000313" key="7">
    <source>
        <dbReference type="Proteomes" id="UP000562984"/>
    </source>
</evidence>
<dbReference type="PANTHER" id="PTHR43398">
    <property type="entry name" value="DOLICHOL-PHOSPHATE MANNOSYLTRANSFERASE SUBUNIT 1"/>
    <property type="match status" value="1"/>
</dbReference>
<gene>
    <name evidence="6" type="ORF">HKD39_01760</name>
</gene>
<dbReference type="PANTHER" id="PTHR43398:SF1">
    <property type="entry name" value="DOLICHOL-PHOSPHATE MANNOSYLTRANSFERASE SUBUNIT 1"/>
    <property type="match status" value="1"/>
</dbReference>
<evidence type="ECO:0000259" key="5">
    <source>
        <dbReference type="Pfam" id="PF00535"/>
    </source>
</evidence>
<keyword evidence="3" id="KW-0808">Transferase</keyword>
<dbReference type="InterPro" id="IPR001173">
    <property type="entry name" value="Glyco_trans_2-like"/>
</dbReference>
<dbReference type="Pfam" id="PF00535">
    <property type="entry name" value="Glycos_transf_2"/>
    <property type="match status" value="1"/>
</dbReference>
<dbReference type="EMBL" id="JABEND010000001">
    <property type="protein sequence ID" value="NNG34466.1"/>
    <property type="molecule type" value="Genomic_DNA"/>
</dbReference>
<organism evidence="6 7">
    <name type="scientific">Nakamurella aerolata</name>
    <dbReference type="NCBI Taxonomy" id="1656892"/>
    <lineage>
        <taxon>Bacteria</taxon>
        <taxon>Bacillati</taxon>
        <taxon>Actinomycetota</taxon>
        <taxon>Actinomycetes</taxon>
        <taxon>Nakamurellales</taxon>
        <taxon>Nakamurellaceae</taxon>
        <taxon>Nakamurella</taxon>
    </lineage>
</organism>
<dbReference type="Gene3D" id="3.90.550.10">
    <property type="entry name" value="Spore Coat Polysaccharide Biosynthesis Protein SpsA, Chain A"/>
    <property type="match status" value="1"/>
</dbReference>
<name>A0A849A478_9ACTN</name>
<keyword evidence="7" id="KW-1185">Reference proteome</keyword>
<dbReference type="Proteomes" id="UP000562984">
    <property type="component" value="Unassembled WGS sequence"/>
</dbReference>
<evidence type="ECO:0000256" key="4">
    <source>
        <dbReference type="SAM" id="MobiDB-lite"/>
    </source>
</evidence>
<dbReference type="SUPFAM" id="SSF53448">
    <property type="entry name" value="Nucleotide-diphospho-sugar transferases"/>
    <property type="match status" value="1"/>
</dbReference>
<evidence type="ECO:0000256" key="1">
    <source>
        <dbReference type="ARBA" id="ARBA00006739"/>
    </source>
</evidence>
<feature type="compositionally biased region" description="Low complexity" evidence="4">
    <location>
        <begin position="53"/>
        <end position="62"/>
    </location>
</feature>
<dbReference type="AlphaFoldDB" id="A0A849A478"/>